<dbReference type="Proteomes" id="UP000008136">
    <property type="component" value="Chromosome"/>
</dbReference>
<dbReference type="OrthoDB" id="9968at2157"/>
<proteinExistence type="predicted"/>
<accession>F2KMW3</accession>
<dbReference type="GO" id="GO:0042578">
    <property type="term" value="F:phosphoric ester hydrolase activity"/>
    <property type="evidence" value="ECO:0007669"/>
    <property type="project" value="TreeGrafter"/>
</dbReference>
<dbReference type="PANTHER" id="PTHR36928:SF1">
    <property type="entry name" value="PHOSPHATASE YCDX-RELATED"/>
    <property type="match status" value="1"/>
</dbReference>
<dbReference type="GO" id="GO:0005829">
    <property type="term" value="C:cytosol"/>
    <property type="evidence" value="ECO:0007669"/>
    <property type="project" value="TreeGrafter"/>
</dbReference>
<sequence>MFDLHVHSTLSDGELIPSEIARRMAAMGNEGVAITDHADFSNIPLIMDCLRKLQDLRDDYGVELLFGVEITHVPPKLIGKAVELAWREGAEIVVVHGETIAEPVEKGTNEVAVQEEIDILAHPGLIDIKTAELAASNGVYLEISARRGHCLANGHVARIALETGCKLVINTDAHSPDDFIDDGFAMKVLVGAGLDAERSAEVLENNKRVFRKRSKGGN</sequence>
<dbReference type="AlphaFoldDB" id="F2KMW3"/>
<dbReference type="eggNOG" id="arCOG00304">
    <property type="taxonomic scope" value="Archaea"/>
</dbReference>
<dbReference type="GeneID" id="10393188"/>
<dbReference type="PANTHER" id="PTHR36928">
    <property type="entry name" value="PHOSPHATASE YCDX-RELATED"/>
    <property type="match status" value="1"/>
</dbReference>
<dbReference type="Gene3D" id="3.20.20.140">
    <property type="entry name" value="Metal-dependent hydrolases"/>
    <property type="match status" value="1"/>
</dbReference>
<dbReference type="InterPro" id="IPR016195">
    <property type="entry name" value="Pol/histidinol_Pase-like"/>
</dbReference>
<reference evidence="2 3" key="1">
    <citation type="submission" date="2011-03" db="EMBL/GenBank/DDBJ databases">
        <title>The complete genome of Archaeoglobus veneficus SNP6.</title>
        <authorList>
            <consortium name="US DOE Joint Genome Institute (JGI-PGF)"/>
            <person name="Lucas S."/>
            <person name="Copeland A."/>
            <person name="Lapidus A."/>
            <person name="Bruce D."/>
            <person name="Goodwin L."/>
            <person name="Pitluck S."/>
            <person name="Kyrpides N."/>
            <person name="Mavromatis K."/>
            <person name="Pagani I."/>
            <person name="Ivanova N."/>
            <person name="Mikhailova N."/>
            <person name="Lu M."/>
            <person name="Detter J.C."/>
            <person name="Tapia R."/>
            <person name="Han C."/>
            <person name="Land M."/>
            <person name="Hauser L."/>
            <person name="Markowitz V."/>
            <person name="Cheng J.-F."/>
            <person name="Hugenholtz P."/>
            <person name="Woyke T."/>
            <person name="Wu D."/>
            <person name="Spring S."/>
            <person name="Brambilla E."/>
            <person name="Klenk H.-P."/>
            <person name="Eisen J.A."/>
        </authorList>
    </citation>
    <scope>NUCLEOTIDE SEQUENCE [LARGE SCALE GENOMIC DNA]</scope>
    <source>
        <strain>SNP6</strain>
    </source>
</reference>
<dbReference type="KEGG" id="ave:Arcve_0096"/>
<dbReference type="STRING" id="693661.Arcve_0096"/>
<name>F2KMW3_ARCVS</name>
<dbReference type="HOGENOM" id="CLU_106253_0_0_2"/>
<feature type="domain" description="Polymerase/histidinol phosphatase N-terminal" evidence="1">
    <location>
        <begin position="2"/>
        <end position="74"/>
    </location>
</feature>
<dbReference type="InterPro" id="IPR004013">
    <property type="entry name" value="PHP_dom"/>
</dbReference>
<dbReference type="InterPro" id="IPR050243">
    <property type="entry name" value="PHP_phosphatase"/>
</dbReference>
<dbReference type="EMBL" id="CP002588">
    <property type="protein sequence ID" value="AEA46137.1"/>
    <property type="molecule type" value="Genomic_DNA"/>
</dbReference>
<evidence type="ECO:0000313" key="3">
    <source>
        <dbReference type="Proteomes" id="UP000008136"/>
    </source>
</evidence>
<dbReference type="InterPro" id="IPR003141">
    <property type="entry name" value="Pol/His_phosphatase_N"/>
</dbReference>
<keyword evidence="3" id="KW-1185">Reference proteome</keyword>
<dbReference type="GO" id="GO:0008270">
    <property type="term" value="F:zinc ion binding"/>
    <property type="evidence" value="ECO:0007669"/>
    <property type="project" value="TreeGrafter"/>
</dbReference>
<protein>
    <submittedName>
        <fullName evidence="2">PHP domain protein</fullName>
    </submittedName>
</protein>
<evidence type="ECO:0000259" key="1">
    <source>
        <dbReference type="SMART" id="SM00481"/>
    </source>
</evidence>
<dbReference type="Pfam" id="PF02811">
    <property type="entry name" value="PHP"/>
    <property type="match status" value="1"/>
</dbReference>
<gene>
    <name evidence="2" type="ordered locus">Arcve_0096</name>
</gene>
<dbReference type="SMART" id="SM00481">
    <property type="entry name" value="POLIIIAc"/>
    <property type="match status" value="1"/>
</dbReference>
<dbReference type="NCBIfam" id="NF004981">
    <property type="entry name" value="PRK06361.1"/>
    <property type="match status" value="1"/>
</dbReference>
<dbReference type="CDD" id="cd07432">
    <property type="entry name" value="PHP_HisPPase"/>
    <property type="match status" value="1"/>
</dbReference>
<dbReference type="SUPFAM" id="SSF89550">
    <property type="entry name" value="PHP domain-like"/>
    <property type="match status" value="1"/>
</dbReference>
<evidence type="ECO:0000313" key="2">
    <source>
        <dbReference type="EMBL" id="AEA46137.1"/>
    </source>
</evidence>
<organism evidence="2 3">
    <name type="scientific">Archaeoglobus veneficus (strain DSM 11195 / SNP6)</name>
    <dbReference type="NCBI Taxonomy" id="693661"/>
    <lineage>
        <taxon>Archaea</taxon>
        <taxon>Methanobacteriati</taxon>
        <taxon>Methanobacteriota</taxon>
        <taxon>Archaeoglobi</taxon>
        <taxon>Archaeoglobales</taxon>
        <taxon>Archaeoglobaceae</taxon>
        <taxon>Archaeoglobus</taxon>
    </lineage>
</organism>
<dbReference type="RefSeq" id="WP_013682813.1">
    <property type="nucleotide sequence ID" value="NC_015320.1"/>
</dbReference>